<dbReference type="InterPro" id="IPR001387">
    <property type="entry name" value="Cro/C1-type_HTH"/>
</dbReference>
<dbReference type="SUPFAM" id="SSF47413">
    <property type="entry name" value="lambda repressor-like DNA-binding domains"/>
    <property type="match status" value="1"/>
</dbReference>
<feature type="domain" description="HTH cro/C1-type" evidence="1">
    <location>
        <begin position="21"/>
        <end position="75"/>
    </location>
</feature>
<dbReference type="SMART" id="SM00530">
    <property type="entry name" value="HTH_XRE"/>
    <property type="match status" value="1"/>
</dbReference>
<protein>
    <submittedName>
        <fullName evidence="2">Helix-turn-helix transcriptional regulator</fullName>
    </submittedName>
</protein>
<comment type="caution">
    <text evidence="2">The sequence shown here is derived from an EMBL/GenBank/DDBJ whole genome shotgun (WGS) entry which is preliminary data.</text>
</comment>
<organism evidence="2 3">
    <name type="scientific">Actinomadura violacea</name>
    <dbReference type="NCBI Taxonomy" id="2819934"/>
    <lineage>
        <taxon>Bacteria</taxon>
        <taxon>Bacillati</taxon>
        <taxon>Actinomycetota</taxon>
        <taxon>Actinomycetes</taxon>
        <taxon>Streptosporangiales</taxon>
        <taxon>Thermomonosporaceae</taxon>
        <taxon>Actinomadura</taxon>
    </lineage>
</organism>
<dbReference type="Pfam" id="PF19054">
    <property type="entry name" value="DUF5753"/>
    <property type="match status" value="1"/>
</dbReference>
<dbReference type="InterPro" id="IPR010982">
    <property type="entry name" value="Lambda_DNA-bd_dom_sf"/>
</dbReference>
<dbReference type="Gene3D" id="1.10.260.40">
    <property type="entry name" value="lambda repressor-like DNA-binding domains"/>
    <property type="match status" value="1"/>
</dbReference>
<dbReference type="Pfam" id="PF13560">
    <property type="entry name" value="HTH_31"/>
    <property type="match status" value="1"/>
</dbReference>
<dbReference type="RefSeq" id="WP_208247177.1">
    <property type="nucleotide sequence ID" value="NZ_JAGEPF010000023.1"/>
</dbReference>
<dbReference type="CDD" id="cd00093">
    <property type="entry name" value="HTH_XRE"/>
    <property type="match status" value="1"/>
</dbReference>
<dbReference type="PROSITE" id="PS50943">
    <property type="entry name" value="HTH_CROC1"/>
    <property type="match status" value="1"/>
</dbReference>
<reference evidence="2 3" key="1">
    <citation type="submission" date="2021-03" db="EMBL/GenBank/DDBJ databases">
        <title>Actinomadura violae sp. nov., isolated from lichen in Thailand.</title>
        <authorList>
            <person name="Kanchanasin P."/>
            <person name="Saeng-In P."/>
            <person name="Phongsopitanun W."/>
            <person name="Yuki M."/>
            <person name="Kudo T."/>
            <person name="Ohkuma M."/>
            <person name="Tanasupawat S."/>
        </authorList>
    </citation>
    <scope>NUCLEOTIDE SEQUENCE [LARGE SCALE GENOMIC DNA]</scope>
    <source>
        <strain evidence="2 3">LCR2-06</strain>
    </source>
</reference>
<gene>
    <name evidence="2" type="ORF">J4709_34475</name>
</gene>
<name>A0ABS3S112_9ACTN</name>
<accession>A0ABS3S112</accession>
<proteinExistence type="predicted"/>
<keyword evidence="3" id="KW-1185">Reference proteome</keyword>
<sequence length="287" mass="31903">MSADTGDFTRDPLIRAYAALLRSYRESMSLSRAKFAEALGCSPGWIEKLENCEKPPSEATSDDLDTFFKLPARTFHTMWAEIKREGKQSVGPPGFQEYVRREAKASMLTLFAAMVLDGLFQTPEYAREVLRVGRSAEEAEELLVTRLARQEIFQRPGLAQISIVIDEGILHRPTGGRAVMKEQLEHLIARAEDPRVTLQIVPISKGAYQGNMGAFNMLGFEHAPDVVYVEGHTSGQLLEDPREVRGHTLAFNLIRGAALSADQSLELLHEMVESYGQGERDGSDVAH</sequence>
<dbReference type="InterPro" id="IPR043917">
    <property type="entry name" value="DUF5753"/>
</dbReference>
<evidence type="ECO:0000313" key="3">
    <source>
        <dbReference type="Proteomes" id="UP000680206"/>
    </source>
</evidence>
<dbReference type="EMBL" id="JAGEPF010000023">
    <property type="protein sequence ID" value="MBO2462686.1"/>
    <property type="molecule type" value="Genomic_DNA"/>
</dbReference>
<evidence type="ECO:0000259" key="1">
    <source>
        <dbReference type="PROSITE" id="PS50943"/>
    </source>
</evidence>
<dbReference type="Proteomes" id="UP000680206">
    <property type="component" value="Unassembled WGS sequence"/>
</dbReference>
<evidence type="ECO:0000313" key="2">
    <source>
        <dbReference type="EMBL" id="MBO2462686.1"/>
    </source>
</evidence>